<evidence type="ECO:0000313" key="1">
    <source>
        <dbReference type="EMBL" id="KAJ8006740.1"/>
    </source>
</evidence>
<organism evidence="1 2">
    <name type="scientific">Dallia pectoralis</name>
    <name type="common">Alaska blackfish</name>
    <dbReference type="NCBI Taxonomy" id="75939"/>
    <lineage>
        <taxon>Eukaryota</taxon>
        <taxon>Metazoa</taxon>
        <taxon>Chordata</taxon>
        <taxon>Craniata</taxon>
        <taxon>Vertebrata</taxon>
        <taxon>Euteleostomi</taxon>
        <taxon>Actinopterygii</taxon>
        <taxon>Neopterygii</taxon>
        <taxon>Teleostei</taxon>
        <taxon>Protacanthopterygii</taxon>
        <taxon>Esociformes</taxon>
        <taxon>Umbridae</taxon>
        <taxon>Dallia</taxon>
    </lineage>
</organism>
<dbReference type="EMBL" id="CM055736">
    <property type="protein sequence ID" value="KAJ8006740.1"/>
    <property type="molecule type" value="Genomic_DNA"/>
</dbReference>
<reference evidence="1" key="1">
    <citation type="submission" date="2021-05" db="EMBL/GenBank/DDBJ databases">
        <authorList>
            <person name="Pan Q."/>
            <person name="Jouanno E."/>
            <person name="Zahm M."/>
            <person name="Klopp C."/>
            <person name="Cabau C."/>
            <person name="Louis A."/>
            <person name="Berthelot C."/>
            <person name="Parey E."/>
            <person name="Roest Crollius H."/>
            <person name="Montfort J."/>
            <person name="Robinson-Rechavi M."/>
            <person name="Bouchez O."/>
            <person name="Lampietro C."/>
            <person name="Lopez Roques C."/>
            <person name="Donnadieu C."/>
            <person name="Postlethwait J."/>
            <person name="Bobe J."/>
            <person name="Dillon D."/>
            <person name="Chandos A."/>
            <person name="von Hippel F."/>
            <person name="Guiguen Y."/>
        </authorList>
    </citation>
    <scope>NUCLEOTIDE SEQUENCE</scope>
    <source>
        <strain evidence="1">YG-Jan2019</strain>
    </source>
</reference>
<accession>A0ACC2GTF6</accession>
<evidence type="ECO:0000313" key="2">
    <source>
        <dbReference type="Proteomes" id="UP001157502"/>
    </source>
</evidence>
<dbReference type="Proteomes" id="UP001157502">
    <property type="component" value="Chromosome 9"/>
</dbReference>
<keyword evidence="2" id="KW-1185">Reference proteome</keyword>
<proteinExistence type="predicted"/>
<sequence>MSQAKPSGYSAMCLCCGRQYCRTPQHPLLDHSRCHDEALWMAYIHRGTFRDGPTSFLFTRSRAAITSSTLSILPLDCRRWSSFKEAVRKCSFQPSPPGSEIESEIKAWLRNSRDRAGGRKKRYHRLLTSQETSGEE</sequence>
<protein>
    <submittedName>
        <fullName evidence="1">Uncharacterized protein</fullName>
    </submittedName>
</protein>
<name>A0ACC2GTF6_DALPE</name>
<gene>
    <name evidence="1" type="ORF">DPEC_G00110360</name>
</gene>
<comment type="caution">
    <text evidence="1">The sequence shown here is derived from an EMBL/GenBank/DDBJ whole genome shotgun (WGS) entry which is preliminary data.</text>
</comment>